<dbReference type="SUPFAM" id="SSF53822">
    <property type="entry name" value="Periplasmic binding protein-like I"/>
    <property type="match status" value="1"/>
</dbReference>
<dbReference type="InterPro" id="IPR010982">
    <property type="entry name" value="Lambda_DNA-bd_dom_sf"/>
</dbReference>
<dbReference type="RefSeq" id="WP_185275856.1">
    <property type="nucleotide sequence ID" value="NZ_CP043641.1"/>
</dbReference>
<evidence type="ECO:0000256" key="3">
    <source>
        <dbReference type="ARBA" id="ARBA00023163"/>
    </source>
</evidence>
<evidence type="ECO:0000256" key="1">
    <source>
        <dbReference type="ARBA" id="ARBA00023015"/>
    </source>
</evidence>
<dbReference type="GO" id="GO:0003700">
    <property type="term" value="F:DNA-binding transcription factor activity"/>
    <property type="evidence" value="ECO:0007669"/>
    <property type="project" value="TreeGrafter"/>
</dbReference>
<dbReference type="PROSITE" id="PS50932">
    <property type="entry name" value="HTH_LACI_2"/>
    <property type="match status" value="1"/>
</dbReference>
<dbReference type="Pfam" id="PF00356">
    <property type="entry name" value="LacI"/>
    <property type="match status" value="1"/>
</dbReference>
<organism evidence="5 6">
    <name type="scientific">Leifsonia shinshuensis</name>
    <dbReference type="NCBI Taxonomy" id="150026"/>
    <lineage>
        <taxon>Bacteria</taxon>
        <taxon>Bacillati</taxon>
        <taxon>Actinomycetota</taxon>
        <taxon>Actinomycetes</taxon>
        <taxon>Micrococcales</taxon>
        <taxon>Microbacteriaceae</taxon>
        <taxon>Leifsonia</taxon>
    </lineage>
</organism>
<dbReference type="AlphaFoldDB" id="A0A7G6YD53"/>
<evidence type="ECO:0000259" key="4">
    <source>
        <dbReference type="PROSITE" id="PS50932"/>
    </source>
</evidence>
<dbReference type="InterPro" id="IPR000843">
    <property type="entry name" value="HTH_LacI"/>
</dbReference>
<evidence type="ECO:0000313" key="5">
    <source>
        <dbReference type="EMBL" id="QNE36418.1"/>
    </source>
</evidence>
<reference evidence="6" key="1">
    <citation type="submission" date="2019-09" db="EMBL/GenBank/DDBJ databases">
        <title>Antimicrobial potential of Antarctic Bacteria.</title>
        <authorList>
            <person name="Benaud N."/>
            <person name="Edwards R.J."/>
            <person name="Ferrari B.C."/>
        </authorList>
    </citation>
    <scope>NUCLEOTIDE SEQUENCE [LARGE SCALE GENOMIC DNA]</scope>
    <source>
        <strain evidence="6">INR9</strain>
    </source>
</reference>
<dbReference type="Gene3D" id="1.10.260.40">
    <property type="entry name" value="lambda repressor-like DNA-binding domains"/>
    <property type="match status" value="1"/>
</dbReference>
<keyword evidence="2" id="KW-0238">DNA-binding</keyword>
<proteinExistence type="predicted"/>
<dbReference type="Gene3D" id="3.40.50.2300">
    <property type="match status" value="2"/>
</dbReference>
<dbReference type="PANTHER" id="PTHR30146">
    <property type="entry name" value="LACI-RELATED TRANSCRIPTIONAL REPRESSOR"/>
    <property type="match status" value="1"/>
</dbReference>
<dbReference type="CDD" id="cd06267">
    <property type="entry name" value="PBP1_LacI_sugar_binding-like"/>
    <property type="match status" value="1"/>
</dbReference>
<name>A0A7G6YD53_9MICO</name>
<protein>
    <submittedName>
        <fullName evidence="5">LacI family transcriptional regulator</fullName>
    </submittedName>
</protein>
<accession>A0A7G6YD53</accession>
<sequence length="334" mass="35917">MAATMADVARIAGVSKKTVSNFFNGYPYMRDETRQRIEAAIEELNYKVNISARNLSSGRTGTIGLAVPELAHPYFAELSQAVVTAAQRRGMNVLVEVTDGDREHELAVLNGVGGRSVDGVIFEPIALESADIEAATTDVPLILIGDRVHEGRFDFIAVPNEAGAHDATAHLLRAGRRRIVALGMEDSAEPTAAARRHRGYLQALAEAGVEPDERLFVGPIPWTRTAGYDAIADLLAAGVAFDAVFGYNDALALGAMSRLKQDGVRVPQEVAVVGFDNVEEGRFASPTLTTIESGREWMAQKAVELLAQRLDDPESRPGSALLMADHRLVARDSA</sequence>
<dbReference type="CDD" id="cd01392">
    <property type="entry name" value="HTH_LacI"/>
    <property type="match status" value="1"/>
</dbReference>
<dbReference type="PANTHER" id="PTHR30146:SF109">
    <property type="entry name" value="HTH-TYPE TRANSCRIPTIONAL REGULATOR GALS"/>
    <property type="match status" value="1"/>
</dbReference>
<dbReference type="KEGG" id="lse:F1C12_15720"/>
<dbReference type="Pfam" id="PF13377">
    <property type="entry name" value="Peripla_BP_3"/>
    <property type="match status" value="1"/>
</dbReference>
<dbReference type="SMART" id="SM00354">
    <property type="entry name" value="HTH_LACI"/>
    <property type="match status" value="1"/>
</dbReference>
<feature type="domain" description="HTH lacI-type" evidence="4">
    <location>
        <begin position="3"/>
        <end position="57"/>
    </location>
</feature>
<dbReference type="GO" id="GO:0000976">
    <property type="term" value="F:transcription cis-regulatory region binding"/>
    <property type="evidence" value="ECO:0007669"/>
    <property type="project" value="TreeGrafter"/>
</dbReference>
<dbReference type="SUPFAM" id="SSF47413">
    <property type="entry name" value="lambda repressor-like DNA-binding domains"/>
    <property type="match status" value="1"/>
</dbReference>
<dbReference type="EMBL" id="CP043641">
    <property type="protein sequence ID" value="QNE36418.1"/>
    <property type="molecule type" value="Genomic_DNA"/>
</dbReference>
<evidence type="ECO:0000256" key="2">
    <source>
        <dbReference type="ARBA" id="ARBA00023125"/>
    </source>
</evidence>
<dbReference type="Proteomes" id="UP000515511">
    <property type="component" value="Chromosome"/>
</dbReference>
<dbReference type="InterPro" id="IPR046335">
    <property type="entry name" value="LacI/GalR-like_sensor"/>
</dbReference>
<gene>
    <name evidence="5" type="ORF">F1C12_15720</name>
</gene>
<keyword evidence="1" id="KW-0805">Transcription regulation</keyword>
<evidence type="ECO:0000313" key="6">
    <source>
        <dbReference type="Proteomes" id="UP000515511"/>
    </source>
</evidence>
<dbReference type="InterPro" id="IPR028082">
    <property type="entry name" value="Peripla_BP_I"/>
</dbReference>
<keyword evidence="3" id="KW-0804">Transcription</keyword>